<dbReference type="WBParaSite" id="mrna-Wban_02186">
    <property type="protein sequence ID" value="mrna-Wban_02186"/>
    <property type="gene ID" value="Wban_02186"/>
</dbReference>
<reference evidence="1" key="2">
    <citation type="journal article" date="2016" name="Mol. Ecol.">
        <title>Population genomics of the filarial nematode parasite Wuchereria bancrofti from mosquitoes.</title>
        <authorList>
            <person name="Small S.T."/>
            <person name="Reimer L.J."/>
            <person name="Tisch D.J."/>
            <person name="King C.L."/>
            <person name="Christensen B.M."/>
            <person name="Siba P.M."/>
            <person name="Kazura J.W."/>
            <person name="Serre D."/>
            <person name="Zimmerman P.A."/>
        </authorList>
    </citation>
    <scope>NUCLEOTIDE SEQUENCE</scope>
    <source>
        <strain evidence="1">pt0022</strain>
    </source>
</reference>
<accession>A0AAF5PKX1</accession>
<organism evidence="1 2">
    <name type="scientific">Wuchereria bancrofti</name>
    <dbReference type="NCBI Taxonomy" id="6293"/>
    <lineage>
        <taxon>Eukaryota</taxon>
        <taxon>Metazoa</taxon>
        <taxon>Ecdysozoa</taxon>
        <taxon>Nematoda</taxon>
        <taxon>Chromadorea</taxon>
        <taxon>Rhabditida</taxon>
        <taxon>Spirurina</taxon>
        <taxon>Spiruromorpha</taxon>
        <taxon>Filarioidea</taxon>
        <taxon>Onchocercidae</taxon>
        <taxon>Wuchereria</taxon>
    </lineage>
</organism>
<evidence type="ECO:0000313" key="2">
    <source>
        <dbReference type="WBParaSite" id="mrna-Wban_02186"/>
    </source>
</evidence>
<proteinExistence type="predicted"/>
<reference evidence="1" key="1">
    <citation type="submission" date="2015-03" db="EMBL/GenBank/DDBJ databases">
        <title>Wuchereria bancrofti Genome Sequencing Papua New Guinea Strain.</title>
        <authorList>
            <person name="Small S.T."/>
            <person name="Serre D."/>
            <person name="Zimmerman P.A."/>
        </authorList>
    </citation>
    <scope>NUCLEOTIDE SEQUENCE [LARGE SCALE GENOMIC DNA]</scope>
    <source>
        <strain evidence="1">pt0022</strain>
    </source>
</reference>
<name>A0AAF5PKX1_WUCBA</name>
<dbReference type="AlphaFoldDB" id="A0AAF5PKX1"/>
<dbReference type="Proteomes" id="UP000093561">
    <property type="component" value="Unassembled WGS sequence"/>
</dbReference>
<reference evidence="2" key="3">
    <citation type="submission" date="2024-02" db="UniProtKB">
        <authorList>
            <consortium name="WormBaseParasite"/>
        </authorList>
    </citation>
    <scope>IDENTIFICATION</scope>
    <source>
        <strain evidence="2">pt0022</strain>
    </source>
</reference>
<protein>
    <submittedName>
        <fullName evidence="2">Uncharacterized protein</fullName>
    </submittedName>
</protein>
<evidence type="ECO:0000313" key="1">
    <source>
        <dbReference type="Proteomes" id="UP000093561"/>
    </source>
</evidence>
<sequence>MKMVFVIKENNSSNNSKGSGGVLECMQYAETVLVVHE</sequence>